<keyword evidence="7" id="KW-0067">ATP-binding</keyword>
<evidence type="ECO:0000256" key="2">
    <source>
        <dbReference type="ARBA" id="ARBA00022649"/>
    </source>
</evidence>
<dbReference type="GO" id="GO:0016779">
    <property type="term" value="F:nucleotidyltransferase activity"/>
    <property type="evidence" value="ECO:0007669"/>
    <property type="project" value="UniProtKB-KW"/>
</dbReference>
<dbReference type="GO" id="GO:0046872">
    <property type="term" value="F:metal ion binding"/>
    <property type="evidence" value="ECO:0007669"/>
    <property type="project" value="UniProtKB-KW"/>
</dbReference>
<evidence type="ECO:0000259" key="10">
    <source>
        <dbReference type="Pfam" id="PF01909"/>
    </source>
</evidence>
<reference evidence="11" key="1">
    <citation type="submission" date="2019-10" db="EMBL/GenBank/DDBJ databases">
        <authorList>
            <consortium name="Genoscope - CEA"/>
            <person name="William W."/>
        </authorList>
    </citation>
    <scope>NUCLEOTIDE SEQUENCE [LARGE SCALE GENOMIC DNA]</scope>
    <source>
        <strain evidence="11">BBR_PRJEB10992</strain>
    </source>
</reference>
<evidence type="ECO:0000256" key="5">
    <source>
        <dbReference type="ARBA" id="ARBA00022723"/>
    </source>
</evidence>
<evidence type="ECO:0000256" key="7">
    <source>
        <dbReference type="ARBA" id="ARBA00022840"/>
    </source>
</evidence>
<dbReference type="Pfam" id="PF01909">
    <property type="entry name" value="NTP_transf_2"/>
    <property type="match status" value="1"/>
</dbReference>
<evidence type="ECO:0000313" key="12">
    <source>
        <dbReference type="Proteomes" id="UP000184550"/>
    </source>
</evidence>
<dbReference type="InterPro" id="IPR043519">
    <property type="entry name" value="NT_sf"/>
</dbReference>
<protein>
    <recommendedName>
        <fullName evidence="10">Polymerase nucleotidyl transferase domain-containing protein</fullName>
    </recommendedName>
</protein>
<comment type="caution">
    <text evidence="11">The sequence shown here is derived from an EMBL/GenBank/DDBJ whole genome shotgun (WGS) entry which is preliminary data.</text>
</comment>
<keyword evidence="6" id="KW-0547">Nucleotide-binding</keyword>
<dbReference type="GO" id="GO:0005524">
    <property type="term" value="F:ATP binding"/>
    <property type="evidence" value="ECO:0007669"/>
    <property type="project" value="UniProtKB-KW"/>
</dbReference>
<dbReference type="PANTHER" id="PTHR33571">
    <property type="entry name" value="SSL8005 PROTEIN"/>
    <property type="match status" value="1"/>
</dbReference>
<evidence type="ECO:0000256" key="8">
    <source>
        <dbReference type="ARBA" id="ARBA00022842"/>
    </source>
</evidence>
<evidence type="ECO:0000256" key="3">
    <source>
        <dbReference type="ARBA" id="ARBA00022679"/>
    </source>
</evidence>
<feature type="domain" description="Polymerase nucleotidyl transferase" evidence="10">
    <location>
        <begin position="26"/>
        <end position="98"/>
    </location>
</feature>
<evidence type="ECO:0000313" key="11">
    <source>
        <dbReference type="EMBL" id="VXD25484.1"/>
    </source>
</evidence>
<keyword evidence="4" id="KW-0548">Nucleotidyltransferase</keyword>
<evidence type="ECO:0000256" key="6">
    <source>
        <dbReference type="ARBA" id="ARBA00022741"/>
    </source>
</evidence>
<evidence type="ECO:0000256" key="4">
    <source>
        <dbReference type="ARBA" id="ARBA00022695"/>
    </source>
</evidence>
<keyword evidence="3" id="KW-0808">Transferase</keyword>
<evidence type="ECO:0000256" key="1">
    <source>
        <dbReference type="ARBA" id="ARBA00001946"/>
    </source>
</evidence>
<gene>
    <name evidence="11" type="ORF">PL8927_880035</name>
</gene>
<dbReference type="AlphaFoldDB" id="A0A7Z9C416"/>
<name>A0A7Z9C416_9CYAN</name>
<accession>A0A7Z9C416</accession>
<proteinExistence type="inferred from homology"/>
<sequence>MAKIQNMKRDEAIAILTTYHESLKGFGVKSLFIFGSVARNEARLDSDVDLLVEFDKPVGLFTFIRLQRYLESILGCSVDLGTPDSVKSYLQDSVFKDVIRAI</sequence>
<dbReference type="Gene3D" id="3.30.460.10">
    <property type="entry name" value="Beta Polymerase, domain 2"/>
    <property type="match status" value="1"/>
</dbReference>
<keyword evidence="5" id="KW-0479">Metal-binding</keyword>
<dbReference type="Proteomes" id="UP000184550">
    <property type="component" value="Unassembled WGS sequence"/>
</dbReference>
<dbReference type="CDD" id="cd05403">
    <property type="entry name" value="NT_KNTase_like"/>
    <property type="match status" value="1"/>
</dbReference>
<comment type="similarity">
    <text evidence="9">Belongs to the MntA antitoxin family.</text>
</comment>
<evidence type="ECO:0000256" key="9">
    <source>
        <dbReference type="ARBA" id="ARBA00038276"/>
    </source>
</evidence>
<dbReference type="EMBL" id="CZCU02000166">
    <property type="protein sequence ID" value="VXD25484.1"/>
    <property type="molecule type" value="Genomic_DNA"/>
</dbReference>
<dbReference type="InterPro" id="IPR052038">
    <property type="entry name" value="Type-VII_TA_antitoxin"/>
</dbReference>
<comment type="cofactor">
    <cofactor evidence="1">
        <name>Mg(2+)</name>
        <dbReference type="ChEBI" id="CHEBI:18420"/>
    </cofactor>
</comment>
<organism evidence="11 12">
    <name type="scientific">Planktothrix serta PCC 8927</name>
    <dbReference type="NCBI Taxonomy" id="671068"/>
    <lineage>
        <taxon>Bacteria</taxon>
        <taxon>Bacillati</taxon>
        <taxon>Cyanobacteriota</taxon>
        <taxon>Cyanophyceae</taxon>
        <taxon>Oscillatoriophycideae</taxon>
        <taxon>Oscillatoriales</taxon>
        <taxon>Microcoleaceae</taxon>
        <taxon>Planktothrix</taxon>
    </lineage>
</organism>
<dbReference type="InterPro" id="IPR002934">
    <property type="entry name" value="Polymerase_NTP_transf_dom"/>
</dbReference>
<keyword evidence="12" id="KW-1185">Reference proteome</keyword>
<dbReference type="RefSeq" id="WP_331281864.1">
    <property type="nucleotide sequence ID" value="NZ_LR734886.1"/>
</dbReference>
<dbReference type="SUPFAM" id="SSF81301">
    <property type="entry name" value="Nucleotidyltransferase"/>
    <property type="match status" value="1"/>
</dbReference>
<keyword evidence="8" id="KW-0460">Magnesium</keyword>
<keyword evidence="2" id="KW-1277">Toxin-antitoxin system</keyword>
<dbReference type="PANTHER" id="PTHR33571:SF14">
    <property type="entry name" value="PROTEIN ADENYLYLTRANSFERASE MJ0435-RELATED"/>
    <property type="match status" value="1"/>
</dbReference>